<dbReference type="KEGG" id="acaf:CA12_42010"/>
<feature type="transmembrane region" description="Helical" evidence="1">
    <location>
        <begin position="231"/>
        <end position="251"/>
    </location>
</feature>
<dbReference type="AlphaFoldDB" id="A0A517PFB4"/>
<keyword evidence="1" id="KW-0812">Transmembrane</keyword>
<proteinExistence type="predicted"/>
<evidence type="ECO:0000313" key="2">
    <source>
        <dbReference type="EMBL" id="QDT18062.1"/>
    </source>
</evidence>
<keyword evidence="1" id="KW-1133">Transmembrane helix</keyword>
<keyword evidence="1" id="KW-0472">Membrane</keyword>
<feature type="transmembrane region" description="Helical" evidence="1">
    <location>
        <begin position="106"/>
        <end position="127"/>
    </location>
</feature>
<keyword evidence="3" id="KW-1185">Reference proteome</keyword>
<dbReference type="Proteomes" id="UP000318741">
    <property type="component" value="Chromosome"/>
</dbReference>
<reference evidence="2 3" key="1">
    <citation type="submission" date="2019-02" db="EMBL/GenBank/DDBJ databases">
        <title>Deep-cultivation of Planctomycetes and their phenomic and genomic characterization uncovers novel biology.</title>
        <authorList>
            <person name="Wiegand S."/>
            <person name="Jogler M."/>
            <person name="Boedeker C."/>
            <person name="Pinto D."/>
            <person name="Vollmers J."/>
            <person name="Rivas-Marin E."/>
            <person name="Kohn T."/>
            <person name="Peeters S.H."/>
            <person name="Heuer A."/>
            <person name="Rast P."/>
            <person name="Oberbeckmann S."/>
            <person name="Bunk B."/>
            <person name="Jeske O."/>
            <person name="Meyerdierks A."/>
            <person name="Storesund J.E."/>
            <person name="Kallscheuer N."/>
            <person name="Luecker S."/>
            <person name="Lage O.M."/>
            <person name="Pohl T."/>
            <person name="Merkel B.J."/>
            <person name="Hornburger P."/>
            <person name="Mueller R.-W."/>
            <person name="Bruemmer F."/>
            <person name="Labrenz M."/>
            <person name="Spormann A.M."/>
            <person name="Op den Camp H."/>
            <person name="Overmann J."/>
            <person name="Amann R."/>
            <person name="Jetten M.S.M."/>
            <person name="Mascher T."/>
            <person name="Medema M.H."/>
            <person name="Devos D.P."/>
            <person name="Kaster A.-K."/>
            <person name="Ovreas L."/>
            <person name="Rohde M."/>
            <person name="Galperin M.Y."/>
            <person name="Jogler C."/>
        </authorList>
    </citation>
    <scope>NUCLEOTIDE SEQUENCE [LARGE SCALE GENOMIC DNA]</scope>
    <source>
        <strain evidence="2 3">CA12</strain>
    </source>
</reference>
<protein>
    <submittedName>
        <fullName evidence="2">Uncharacterized protein</fullName>
    </submittedName>
</protein>
<evidence type="ECO:0000313" key="3">
    <source>
        <dbReference type="Proteomes" id="UP000318741"/>
    </source>
</evidence>
<gene>
    <name evidence="2" type="ORF">CA12_42010</name>
</gene>
<dbReference type="EMBL" id="CP036265">
    <property type="protein sequence ID" value="QDT18062.1"/>
    <property type="molecule type" value="Genomic_DNA"/>
</dbReference>
<dbReference type="RefSeq" id="WP_145361038.1">
    <property type="nucleotide sequence ID" value="NZ_CP036265.1"/>
</dbReference>
<organism evidence="2 3">
    <name type="scientific">Alienimonas californiensis</name>
    <dbReference type="NCBI Taxonomy" id="2527989"/>
    <lineage>
        <taxon>Bacteria</taxon>
        <taxon>Pseudomonadati</taxon>
        <taxon>Planctomycetota</taxon>
        <taxon>Planctomycetia</taxon>
        <taxon>Planctomycetales</taxon>
        <taxon>Planctomycetaceae</taxon>
        <taxon>Alienimonas</taxon>
    </lineage>
</organism>
<feature type="transmembrane region" description="Helical" evidence="1">
    <location>
        <begin position="147"/>
        <end position="166"/>
    </location>
</feature>
<name>A0A517PFB4_9PLAN</name>
<evidence type="ECO:0000256" key="1">
    <source>
        <dbReference type="SAM" id="Phobius"/>
    </source>
</evidence>
<sequence>MRRLLAALGLVLRPLVWSFALIGVTAIAFPPTARTISYSGPDRLTVALDSGFEKLDPDAGWLYPVVLEVAIPRQKPAVDDRRANEWSAPWLGVRFYRSYSARSERLVLGLLPLFVLTSLLFWGVRLLQDRGDVAAEPSLPLRIVRCWCWIAAIVGAALTVSASAWGSSFSPAVCASGFPVDAARGARGLRIIWVRDHGRVDVGRSRQMDSHVWPGVRYGVRNYGAATYRYLVLRLPALALIALAASGVTYVRWRRERRPIAAGVV</sequence>
<accession>A0A517PFB4</accession>